<dbReference type="RefSeq" id="WP_394824808.1">
    <property type="nucleotide sequence ID" value="NZ_CP089984.1"/>
</dbReference>
<feature type="transmembrane region" description="Helical" evidence="1">
    <location>
        <begin position="171"/>
        <end position="201"/>
    </location>
</feature>
<feature type="transmembrane region" description="Helical" evidence="1">
    <location>
        <begin position="213"/>
        <end position="236"/>
    </location>
</feature>
<feature type="transmembrane region" description="Helical" evidence="1">
    <location>
        <begin position="296"/>
        <end position="316"/>
    </location>
</feature>
<feature type="transmembrane region" description="Helical" evidence="1">
    <location>
        <begin position="7"/>
        <end position="30"/>
    </location>
</feature>
<evidence type="ECO:0000313" key="3">
    <source>
        <dbReference type="Proteomes" id="UP001370348"/>
    </source>
</evidence>
<feature type="transmembrane region" description="Helical" evidence="1">
    <location>
        <begin position="322"/>
        <end position="339"/>
    </location>
</feature>
<reference evidence="2 3" key="1">
    <citation type="submission" date="2021-12" db="EMBL/GenBank/DDBJ databases">
        <title>Discovery of the Pendulisporaceae a myxobacterial family with distinct sporulation behavior and unique specialized metabolism.</title>
        <authorList>
            <person name="Garcia R."/>
            <person name="Popoff A."/>
            <person name="Bader C.D."/>
            <person name="Loehr J."/>
            <person name="Walesch S."/>
            <person name="Walt C."/>
            <person name="Boldt J."/>
            <person name="Bunk B."/>
            <person name="Haeckl F.J.F.P.J."/>
            <person name="Gunesch A.P."/>
            <person name="Birkelbach J."/>
            <person name="Nuebel U."/>
            <person name="Pietschmann T."/>
            <person name="Bach T."/>
            <person name="Mueller R."/>
        </authorList>
    </citation>
    <scope>NUCLEOTIDE SEQUENCE [LARGE SCALE GENOMIC DNA]</scope>
    <source>
        <strain evidence="2 3">MSr11954</strain>
    </source>
</reference>
<keyword evidence="1" id="KW-0812">Transmembrane</keyword>
<dbReference type="Proteomes" id="UP001370348">
    <property type="component" value="Chromosome"/>
</dbReference>
<feature type="transmembrane region" description="Helical" evidence="1">
    <location>
        <begin position="142"/>
        <end position="165"/>
    </location>
</feature>
<keyword evidence="1" id="KW-1133">Transmembrane helix</keyword>
<name>A0ABZ2LWA8_9BACT</name>
<evidence type="ECO:0000256" key="1">
    <source>
        <dbReference type="SAM" id="Phobius"/>
    </source>
</evidence>
<protein>
    <recommendedName>
        <fullName evidence="4">Glycosyltransferase RgtA/B/C/D-like domain-containing protein</fullName>
    </recommendedName>
</protein>
<proteinExistence type="predicted"/>
<feature type="transmembrane region" description="Helical" evidence="1">
    <location>
        <begin position="256"/>
        <end position="284"/>
    </location>
</feature>
<dbReference type="EMBL" id="CP089984">
    <property type="protein sequence ID" value="WXB15183.1"/>
    <property type="molecule type" value="Genomic_DNA"/>
</dbReference>
<evidence type="ECO:0008006" key="4">
    <source>
        <dbReference type="Google" id="ProtNLM"/>
    </source>
</evidence>
<accession>A0ABZ2LWA8</accession>
<evidence type="ECO:0000313" key="2">
    <source>
        <dbReference type="EMBL" id="WXB15183.1"/>
    </source>
</evidence>
<sequence length="466" mass="51752">MGRLSHVIAGAKGAVLAFAILFVTTCVIYARALGGYFIADDLTELDFIRRYEGSWLAFLDPSKMYGDPITHSRYRPLSIYFKWTLNMLFGDHAVAYHVVSAGLHALSAVAVLLLARRLFSDRLTAVLAAVFFTFWRSQSQTVAWITCNFRLCTFALVLWGLVALHELRRGWGIAVCLGSFVLAVGNIELVIAPAVSACFYLHYRFGKSAAPELARRFALATAGLAAITVAFLYASVISNRVFPVAPPASTPDLDRALRFLANLFVPFQCPLGLKLALVALVFLGAFLPPGRVDTKLLLLLTLVSGCALMWAFLRAYALAPRYLYFASVFGSMALAHLVNRIATFLSRWPTNGTRARWVSATVLGGALVGANVHALETVDMVHFEYLGLLGQKLAALRSEVQRRGERARVYIESQYTPYDRHFFAPELEFVDAPEKASHVVDADTAYYQRRLGPDLIDYWFVPWFNP</sequence>
<feature type="transmembrane region" description="Helical" evidence="1">
    <location>
        <begin position="94"/>
        <end position="115"/>
    </location>
</feature>
<keyword evidence="3" id="KW-1185">Reference proteome</keyword>
<gene>
    <name evidence="2" type="ORF">LZC94_46115</name>
</gene>
<organism evidence="2 3">
    <name type="scientific">Pendulispora albinea</name>
    <dbReference type="NCBI Taxonomy" id="2741071"/>
    <lineage>
        <taxon>Bacteria</taxon>
        <taxon>Pseudomonadati</taxon>
        <taxon>Myxococcota</taxon>
        <taxon>Myxococcia</taxon>
        <taxon>Myxococcales</taxon>
        <taxon>Sorangiineae</taxon>
        <taxon>Pendulisporaceae</taxon>
        <taxon>Pendulispora</taxon>
    </lineage>
</organism>
<keyword evidence="1" id="KW-0472">Membrane</keyword>